<dbReference type="SUPFAM" id="SSF49452">
    <property type="entry name" value="Starch-binding domain-like"/>
    <property type="match status" value="1"/>
</dbReference>
<feature type="non-terminal residue" evidence="2">
    <location>
        <position position="1"/>
    </location>
</feature>
<organism evidence="2 3">
    <name type="scientific">Prorocentrum cordatum</name>
    <dbReference type="NCBI Taxonomy" id="2364126"/>
    <lineage>
        <taxon>Eukaryota</taxon>
        <taxon>Sar</taxon>
        <taxon>Alveolata</taxon>
        <taxon>Dinophyceae</taxon>
        <taxon>Prorocentrales</taxon>
        <taxon>Prorocentraceae</taxon>
        <taxon>Prorocentrum</taxon>
    </lineage>
</organism>
<gene>
    <name evidence="2" type="ORF">PCOR1329_LOCUS56913</name>
</gene>
<evidence type="ECO:0000313" key="3">
    <source>
        <dbReference type="Proteomes" id="UP001189429"/>
    </source>
</evidence>
<evidence type="ECO:0000259" key="1">
    <source>
        <dbReference type="PROSITE" id="PS51166"/>
    </source>
</evidence>
<name>A0ABN9VD24_9DINO</name>
<dbReference type="EMBL" id="CAUYUJ010017019">
    <property type="protein sequence ID" value="CAK0870945.1"/>
    <property type="molecule type" value="Genomic_DNA"/>
</dbReference>
<sequence>GPGPAGRTLFSLYAETPPGCQVLVVGSTPELGVWEPAGGLRLKTSPDAYPRWTAAEVLQRA</sequence>
<dbReference type="InterPro" id="IPR002044">
    <property type="entry name" value="CBM20"/>
</dbReference>
<accession>A0ABN9VD24</accession>
<proteinExistence type="predicted"/>
<reference evidence="2" key="1">
    <citation type="submission" date="2023-10" db="EMBL/GenBank/DDBJ databases">
        <authorList>
            <person name="Chen Y."/>
            <person name="Shah S."/>
            <person name="Dougan E. K."/>
            <person name="Thang M."/>
            <person name="Chan C."/>
        </authorList>
    </citation>
    <scope>NUCLEOTIDE SEQUENCE [LARGE SCALE GENOMIC DNA]</scope>
</reference>
<dbReference type="Gene3D" id="2.60.40.10">
    <property type="entry name" value="Immunoglobulins"/>
    <property type="match status" value="1"/>
</dbReference>
<dbReference type="Proteomes" id="UP001189429">
    <property type="component" value="Unassembled WGS sequence"/>
</dbReference>
<dbReference type="Pfam" id="PF00686">
    <property type="entry name" value="CBM_20"/>
    <property type="match status" value="1"/>
</dbReference>
<protein>
    <recommendedName>
        <fullName evidence="1">CBM20 domain-containing protein</fullName>
    </recommendedName>
</protein>
<feature type="domain" description="CBM20" evidence="1">
    <location>
        <begin position="1"/>
        <end position="61"/>
    </location>
</feature>
<dbReference type="PROSITE" id="PS51166">
    <property type="entry name" value="CBM20"/>
    <property type="match status" value="1"/>
</dbReference>
<dbReference type="InterPro" id="IPR013784">
    <property type="entry name" value="Carb-bd-like_fold"/>
</dbReference>
<comment type="caution">
    <text evidence="2">The sequence shown here is derived from an EMBL/GenBank/DDBJ whole genome shotgun (WGS) entry which is preliminary data.</text>
</comment>
<evidence type="ECO:0000313" key="2">
    <source>
        <dbReference type="EMBL" id="CAK0870945.1"/>
    </source>
</evidence>
<keyword evidence="3" id="KW-1185">Reference proteome</keyword>
<feature type="non-terminal residue" evidence="2">
    <location>
        <position position="61"/>
    </location>
</feature>
<dbReference type="InterPro" id="IPR013783">
    <property type="entry name" value="Ig-like_fold"/>
</dbReference>